<dbReference type="Pfam" id="PF09438">
    <property type="entry name" value="DUF2017"/>
    <property type="match status" value="1"/>
</dbReference>
<name>A0ABW2KC95_9ACTN</name>
<gene>
    <name evidence="1" type="ORF">ACFQRF_04270</name>
</gene>
<protein>
    <submittedName>
        <fullName evidence="1">DUF2017 domain-containing protein</fullName>
    </submittedName>
</protein>
<organism evidence="1 2">
    <name type="scientific">Marinactinospora rubrisoli</name>
    <dbReference type="NCBI Taxonomy" id="2715399"/>
    <lineage>
        <taxon>Bacteria</taxon>
        <taxon>Bacillati</taxon>
        <taxon>Actinomycetota</taxon>
        <taxon>Actinomycetes</taxon>
        <taxon>Streptosporangiales</taxon>
        <taxon>Nocardiopsidaceae</taxon>
        <taxon>Marinactinospora</taxon>
    </lineage>
</organism>
<evidence type="ECO:0000313" key="2">
    <source>
        <dbReference type="Proteomes" id="UP001596540"/>
    </source>
</evidence>
<reference evidence="2" key="1">
    <citation type="journal article" date="2019" name="Int. J. Syst. Evol. Microbiol.">
        <title>The Global Catalogue of Microorganisms (GCM) 10K type strain sequencing project: providing services to taxonomists for standard genome sequencing and annotation.</title>
        <authorList>
            <consortium name="The Broad Institute Genomics Platform"/>
            <consortium name="The Broad Institute Genome Sequencing Center for Infectious Disease"/>
            <person name="Wu L."/>
            <person name="Ma J."/>
        </authorList>
    </citation>
    <scope>NUCLEOTIDE SEQUENCE [LARGE SCALE GENOMIC DNA]</scope>
    <source>
        <strain evidence="2">CGMCC 4.7382</strain>
    </source>
</reference>
<comment type="caution">
    <text evidence="1">The sequence shown here is derived from an EMBL/GenBank/DDBJ whole genome shotgun (WGS) entry which is preliminary data.</text>
</comment>
<dbReference type="InterPro" id="IPR018561">
    <property type="entry name" value="AosR"/>
</dbReference>
<accession>A0ABW2KC95</accession>
<keyword evidence="2" id="KW-1185">Reference proteome</keyword>
<dbReference type="Proteomes" id="UP001596540">
    <property type="component" value="Unassembled WGS sequence"/>
</dbReference>
<dbReference type="RefSeq" id="WP_379868946.1">
    <property type="nucleotide sequence ID" value="NZ_JBHTBH010000001.1"/>
</dbReference>
<evidence type="ECO:0000313" key="1">
    <source>
        <dbReference type="EMBL" id="MFC7326949.1"/>
    </source>
</evidence>
<dbReference type="EMBL" id="JBHTBH010000001">
    <property type="protein sequence ID" value="MFC7326949.1"/>
    <property type="molecule type" value="Genomic_DNA"/>
</dbReference>
<sequence>MTTGFRSAPHGGVSIDLDRDEAAVLRSMANLVLELVEPPAPQDEFAEMVGIGGSSEKPDDPVLARLFPDAYADDTESAGDFRRYTEDGLRRHKRENANAVLSALPESGGRITLGRPEALAWMKSLNDVRLALGTRLGVEEESYQAHLRGERNAADSSNEAALHIYDWLGGLQDTLVHALMR</sequence>
<proteinExistence type="predicted"/>